<accession>A0A6G0SVS8</accession>
<protein>
    <submittedName>
        <fullName evidence="1">Uncharacterized protein</fullName>
    </submittedName>
</protein>
<evidence type="ECO:0000313" key="1">
    <source>
        <dbReference type="EMBL" id="KAE9522476.1"/>
    </source>
</evidence>
<dbReference type="EMBL" id="VYZN01001120">
    <property type="protein sequence ID" value="KAE9522476.1"/>
    <property type="molecule type" value="Genomic_DNA"/>
</dbReference>
<proteinExistence type="predicted"/>
<keyword evidence="2" id="KW-1185">Reference proteome</keyword>
<name>A0A6G0SVS8_APHGL</name>
<dbReference type="OrthoDB" id="6621616at2759"/>
<dbReference type="InterPro" id="IPR012337">
    <property type="entry name" value="RNaseH-like_sf"/>
</dbReference>
<dbReference type="AlphaFoldDB" id="A0A6G0SVS8"/>
<dbReference type="Proteomes" id="UP000475862">
    <property type="component" value="Unassembled WGS sequence"/>
</dbReference>
<dbReference type="PANTHER" id="PTHR46289:SF14">
    <property type="entry name" value="DUF4371 DOMAIN-CONTAINING PROTEIN"/>
    <property type="match status" value="1"/>
</dbReference>
<evidence type="ECO:0000313" key="2">
    <source>
        <dbReference type="Proteomes" id="UP000475862"/>
    </source>
</evidence>
<dbReference type="SUPFAM" id="SSF53098">
    <property type="entry name" value="Ribonuclease H-like"/>
    <property type="match status" value="1"/>
</dbReference>
<comment type="caution">
    <text evidence="1">The sequence shown here is derived from an EMBL/GenBank/DDBJ whole genome shotgun (WGS) entry which is preliminary data.</text>
</comment>
<reference evidence="1 2" key="1">
    <citation type="submission" date="2019-08" db="EMBL/GenBank/DDBJ databases">
        <title>The genome of the soybean aphid Biotype 1, its phylome, world population structure and adaptation to the North American continent.</title>
        <authorList>
            <person name="Giordano R."/>
            <person name="Donthu R.K."/>
            <person name="Hernandez A.G."/>
            <person name="Wright C.L."/>
            <person name="Zimin A.V."/>
        </authorList>
    </citation>
    <scope>NUCLEOTIDE SEQUENCE [LARGE SCALE GENOMIC DNA]</scope>
    <source>
        <tissue evidence="1">Whole aphids</tissue>
    </source>
</reference>
<dbReference type="InterPro" id="IPR052958">
    <property type="entry name" value="IFN-induced_PKR_regulator"/>
</dbReference>
<organism evidence="1 2">
    <name type="scientific">Aphis glycines</name>
    <name type="common">Soybean aphid</name>
    <dbReference type="NCBI Taxonomy" id="307491"/>
    <lineage>
        <taxon>Eukaryota</taxon>
        <taxon>Metazoa</taxon>
        <taxon>Ecdysozoa</taxon>
        <taxon>Arthropoda</taxon>
        <taxon>Hexapoda</taxon>
        <taxon>Insecta</taxon>
        <taxon>Pterygota</taxon>
        <taxon>Neoptera</taxon>
        <taxon>Paraneoptera</taxon>
        <taxon>Hemiptera</taxon>
        <taxon>Sternorrhyncha</taxon>
        <taxon>Aphidomorpha</taxon>
        <taxon>Aphidoidea</taxon>
        <taxon>Aphididae</taxon>
        <taxon>Aphidini</taxon>
        <taxon>Aphis</taxon>
        <taxon>Aphis</taxon>
    </lineage>
</organism>
<gene>
    <name evidence="1" type="ORF">AGLY_017137</name>
</gene>
<sequence>MAQKKQESITSFFKLTPSTLELNSTFNNNTCTNKRASSPVNSIDSVKISRTSNLDTNESTNVSFTEDTNYSNNYDIGFYTDRVLSNEEILIVMTKLWMPNISYKFPQKLYTVQNKSKYLKFQYSWLLRFPWLVYSIKLNGAFYRICVAFSKSNENNGQNLGALVKKKKNNWRNAIVDFKEHSNKGYHKTFVLSSDHFIDVIKHPGKSITGHRDSGKLIVEQENDKLIQNQGSFREILRYRAQGDNDLKSFLEAEGTIKYTSATLQNEIIESCNKIILNKIVTNINSQRCFTILADETADIGGIEQFVPTTDTTGKGLADIIIQNLHSFGIETKYLRGQGYDGCASMSGQFNGVQAIIRQIHPLATYVHCAAHVLNLSVSYSCSIQEIRNCLGTISKVRDFFIYPKRKDVLKNEIEESQECLTKKTLKRLCATRWVKRFHAVNDFLELFEYVIESLFIISKWNDTETSSQASNLRTSILKGDFIICLLIVNKVFSYGLPLSKQLQRINIDLGEAMDLAEDTIKEL</sequence>
<dbReference type="PANTHER" id="PTHR46289">
    <property type="entry name" value="52 KDA REPRESSOR OF THE INHIBITOR OF THE PROTEIN KINASE-LIKE PROTEIN-RELATED"/>
    <property type="match status" value="1"/>
</dbReference>